<name>A0AC61N600_9FIRM</name>
<protein>
    <submittedName>
        <fullName evidence="1">Elongation factor G</fullName>
    </submittedName>
</protein>
<keyword evidence="2" id="KW-1185">Reference proteome</keyword>
<reference evidence="1 2" key="1">
    <citation type="journal article" date="2022" name="Int. J. Syst. Evol. Microbiol.">
        <title>Miniphocaeibacter halophilus sp. nov., an ammonium-tolerant acetate-producing bacterium isolated from a biogas system.</title>
        <authorList>
            <person name="Schnurer A."/>
            <person name="Singh A."/>
            <person name="Bi S."/>
            <person name="Qiao W."/>
            <person name="Westerholm M."/>
        </authorList>
    </citation>
    <scope>NUCLEOTIDE SEQUENCE [LARGE SCALE GENOMIC DNA]</scope>
    <source>
        <strain evidence="1 2">AMB_01</strain>
    </source>
</reference>
<dbReference type="Proteomes" id="UP000595814">
    <property type="component" value="Chromosome"/>
</dbReference>
<sequence>MKDYTTDKIRNLALVGHSGSGKTTLTEAMLYNTGVIGRMGKVEDGNTVSDFSKEETKRKTSINTSIIPIEWKDTKVNLIDTPGYFDFQSEVFSALRASEAALIVIDATNGLQVGTEKVLKYTKEIELPRIIFVNKMEKENAKFAKIVSDLHIEYSKRVIPFTLTLGEGEDFKGIIDVLNKKAYEYNGFERKEVPIPENRVDEVEVVYNEISEVVAETDEELMEKYFSGETFTHEDLMRGITAALLEGTAVPLVAGSAETGAGLDVLFDLIVEYMPSPDDKRAKYGFRHQDDEFREVSVDEPMAAVVFKTVIDPFVGKISIFKVISGKVTKDAEIYNVTKDKVEKLGALFYLRGKEQIEAKEIVAGDIGAISKLSVTQTGDTLASKANPTLFKPIKYPSPTLFIAIEPKTKGDEDKISAALGRLQEEDPSLVTNRDKETKQLTLGGQGNVQLQVALDRLKDEFGVETEIIPLRIAYRETIKGKSDVQGKHKKQSGGAGQYGDVFIKFEPSTEEFEFDEEVFGGAVPKNYFPAVEKGLMESLEKGPLAGYPVVNLKATLYDGSYHPVDSNEMAFKLAAQLAFRKGIKEANPVLLEPIMKIEVTIPEEYMGDIMGDMNKRRGRILGMEPQTDGTQLVIAEAPHAELFEYAIDLRSMTQARGQFNMEFVRYEEVPSNIAEKIIEESKEE</sequence>
<proteinExistence type="predicted"/>
<keyword evidence="1" id="KW-0251">Elongation factor</keyword>
<organism evidence="1 2">
    <name type="scientific">Miniphocaeibacter halophilus</name>
    <dbReference type="NCBI Taxonomy" id="2931922"/>
    <lineage>
        <taxon>Bacteria</taxon>
        <taxon>Bacillati</taxon>
        <taxon>Bacillota</taxon>
        <taxon>Tissierellia</taxon>
        <taxon>Tissierellales</taxon>
        <taxon>Peptoniphilaceae</taxon>
        <taxon>Miniphocaeibacter</taxon>
    </lineage>
</organism>
<accession>A0AC61N600</accession>
<evidence type="ECO:0000313" key="2">
    <source>
        <dbReference type="Proteomes" id="UP000595814"/>
    </source>
</evidence>
<evidence type="ECO:0000313" key="1">
    <source>
        <dbReference type="EMBL" id="QQK08093.1"/>
    </source>
</evidence>
<keyword evidence="1" id="KW-0648">Protein biosynthesis</keyword>
<gene>
    <name evidence="1" type="primary">fusA</name>
    <name evidence="1" type="ORF">JFY71_00730</name>
</gene>
<dbReference type="EMBL" id="CP066744">
    <property type="protein sequence ID" value="QQK08093.1"/>
    <property type="molecule type" value="Genomic_DNA"/>
</dbReference>